<evidence type="ECO:0000313" key="3">
    <source>
        <dbReference type="Proteomes" id="UP001321498"/>
    </source>
</evidence>
<keyword evidence="3" id="KW-1185">Reference proteome</keyword>
<reference evidence="3" key="1">
    <citation type="journal article" date="2019" name="Int. J. Syst. Evol. Microbiol.">
        <title>The Global Catalogue of Microorganisms (GCM) 10K type strain sequencing project: providing services to taxonomists for standard genome sequencing and annotation.</title>
        <authorList>
            <consortium name="The Broad Institute Genomics Platform"/>
            <consortium name="The Broad Institute Genome Sequencing Center for Infectious Disease"/>
            <person name="Wu L."/>
            <person name="Ma J."/>
        </authorList>
    </citation>
    <scope>NUCLEOTIDE SEQUENCE [LARGE SCALE GENOMIC DNA]</scope>
    <source>
        <strain evidence="3">NBRC 108725</strain>
    </source>
</reference>
<gene>
    <name evidence="2" type="ORF">GCM10025866_19300</name>
</gene>
<protein>
    <recommendedName>
        <fullName evidence="1">SAF domain-containing protein</fullName>
    </recommendedName>
</protein>
<sequence length="210" mass="20966">MAAVRGTAMRGRLDVRFVLGLLLVLGSVAGVWAVVAGAERTQAVYAAGGPLAVGDRVTGDDLELAAVRLGTAAGHYLEPGDLPVEGVVMTRAVDAGELVPSSAVGAESSLRMASVVVPLGADPAHGVEPGALVDVWSASEAEQGAYGPPAVLVPGAEVVRTIDGRGLLAAGSASAVEVLVPRDRVALLLQALANSDAISLVPVSSPPGDR</sequence>
<dbReference type="SMART" id="SM00858">
    <property type="entry name" value="SAF"/>
    <property type="match status" value="1"/>
</dbReference>
<dbReference type="InterPro" id="IPR013974">
    <property type="entry name" value="SAF"/>
</dbReference>
<dbReference type="RefSeq" id="WP_286276127.1">
    <property type="nucleotide sequence ID" value="NZ_AP027731.1"/>
</dbReference>
<organism evidence="2 3">
    <name type="scientific">Naasia aerilata</name>
    <dbReference type="NCBI Taxonomy" id="1162966"/>
    <lineage>
        <taxon>Bacteria</taxon>
        <taxon>Bacillati</taxon>
        <taxon>Actinomycetota</taxon>
        <taxon>Actinomycetes</taxon>
        <taxon>Micrococcales</taxon>
        <taxon>Microbacteriaceae</taxon>
        <taxon>Naasia</taxon>
    </lineage>
</organism>
<name>A0ABM8GCP4_9MICO</name>
<dbReference type="Proteomes" id="UP001321498">
    <property type="component" value="Chromosome"/>
</dbReference>
<dbReference type="EMBL" id="AP027731">
    <property type="protein sequence ID" value="BDZ46021.1"/>
    <property type="molecule type" value="Genomic_DNA"/>
</dbReference>
<feature type="domain" description="SAF" evidence="1">
    <location>
        <begin position="42"/>
        <end position="105"/>
    </location>
</feature>
<proteinExistence type="predicted"/>
<evidence type="ECO:0000259" key="1">
    <source>
        <dbReference type="SMART" id="SM00858"/>
    </source>
</evidence>
<accession>A0ABM8GCP4</accession>
<evidence type="ECO:0000313" key="2">
    <source>
        <dbReference type="EMBL" id="BDZ46021.1"/>
    </source>
</evidence>